<organism evidence="4 5">
    <name type="scientific">Saccharothrix texasensis</name>
    <dbReference type="NCBI Taxonomy" id="103734"/>
    <lineage>
        <taxon>Bacteria</taxon>
        <taxon>Bacillati</taxon>
        <taxon>Actinomycetota</taxon>
        <taxon>Actinomycetes</taxon>
        <taxon>Pseudonocardiales</taxon>
        <taxon>Pseudonocardiaceae</taxon>
        <taxon>Saccharothrix</taxon>
    </lineage>
</organism>
<dbReference type="SUPFAM" id="SSF56601">
    <property type="entry name" value="beta-lactamase/transpeptidase-like"/>
    <property type="match status" value="1"/>
</dbReference>
<gene>
    <name evidence="4" type="ORF">EDD40_8068</name>
</gene>
<dbReference type="RefSeq" id="WP_123747490.1">
    <property type="nucleotide sequence ID" value="NZ_RJKM01000001.1"/>
</dbReference>
<dbReference type="AlphaFoldDB" id="A0A3N1HJ97"/>
<name>A0A3N1HJ97_9PSEU</name>
<evidence type="ECO:0000256" key="2">
    <source>
        <dbReference type="ARBA" id="ARBA00022801"/>
    </source>
</evidence>
<evidence type="ECO:0000313" key="5">
    <source>
        <dbReference type="Proteomes" id="UP000268727"/>
    </source>
</evidence>
<comment type="similarity">
    <text evidence="1">Belongs to the peptidase S13 family.</text>
</comment>
<dbReference type="Gene3D" id="3.40.710.10">
    <property type="entry name" value="DD-peptidase/beta-lactamase superfamily"/>
    <property type="match status" value="2"/>
</dbReference>
<dbReference type="EMBL" id="RJKM01000001">
    <property type="protein sequence ID" value="ROP42564.1"/>
    <property type="molecule type" value="Genomic_DNA"/>
</dbReference>
<dbReference type="Gene3D" id="3.50.80.20">
    <property type="entry name" value="D-Ala-D-Ala carboxypeptidase C, peptidase S13"/>
    <property type="match status" value="1"/>
</dbReference>
<reference evidence="4 5" key="1">
    <citation type="submission" date="2018-11" db="EMBL/GenBank/DDBJ databases">
        <title>Sequencing the genomes of 1000 actinobacteria strains.</title>
        <authorList>
            <person name="Klenk H.-P."/>
        </authorList>
    </citation>
    <scope>NUCLEOTIDE SEQUENCE [LARGE SCALE GENOMIC DNA]</scope>
    <source>
        <strain evidence="4 5">DSM 44231</strain>
    </source>
</reference>
<dbReference type="OrthoDB" id="9802627at2"/>
<evidence type="ECO:0000256" key="3">
    <source>
        <dbReference type="SAM" id="SignalP"/>
    </source>
</evidence>
<proteinExistence type="inferred from homology"/>
<dbReference type="PRINTS" id="PR00922">
    <property type="entry name" value="DADACBPTASE3"/>
</dbReference>
<protein>
    <submittedName>
        <fullName evidence="4">D-alanyl-D-alanine carboxypeptidase/D-alanyl-D-alanine-endopeptidase (Penicillin-binding protein 4)</fullName>
    </submittedName>
</protein>
<keyword evidence="4" id="KW-0645">Protease</keyword>
<dbReference type="Proteomes" id="UP000268727">
    <property type="component" value="Unassembled WGS sequence"/>
</dbReference>
<comment type="caution">
    <text evidence="4">The sequence shown here is derived from an EMBL/GenBank/DDBJ whole genome shotgun (WGS) entry which is preliminary data.</text>
</comment>
<sequence length="516" mass="53529">MPRSRSFALVLAAVAFVATPAADLVTPASARADDALTRDLDAIIGSTALAGADVGLVVRHADTGAVVYSRDGDERGQPASNGKLISSAAALDILGPDHRFRTTVAATGGERGGVLAGDLHLRGTGDPTMLAADYDALAAEVARSGVRLVRGKLVADDTWFDAVRLGTGWAWDDEPYYYNAQISALTVSPDTDYDAGSVIVRVAPGEAGRPAAVTTEPPTDYVTIAGTAVTGAPGTASSVSVERQHGTNVITVRGSVPAGGAVVTEWSTVWEPTGLVTSLFHDALARHGVRVLGGTGVGATPADARVLGEHRSMPLSQLLVPFMKLSNNMHAEILVKTVGRAVSGEGSWDAGLRAMTAKLGELGVDPAALSLRDGSGLSRMDQVSPAQLAALLVAAKREPWFRPWYDSLPVAGNSDRMVGGTLRNRMRGTPAEGNVRAKTGSLTGVSALSGYVRTADGTPLVFAMISNDTLTSAKPFEDAVAVRLAGHREGSAPPAVRVATEPLPDRQLECSWTKSC</sequence>
<dbReference type="InterPro" id="IPR012338">
    <property type="entry name" value="Beta-lactam/transpept-like"/>
</dbReference>
<evidence type="ECO:0000256" key="1">
    <source>
        <dbReference type="ARBA" id="ARBA00006096"/>
    </source>
</evidence>
<evidence type="ECO:0000313" key="4">
    <source>
        <dbReference type="EMBL" id="ROP42564.1"/>
    </source>
</evidence>
<dbReference type="PANTHER" id="PTHR30023:SF0">
    <property type="entry name" value="PENICILLIN-SENSITIVE CARBOXYPEPTIDASE A"/>
    <property type="match status" value="1"/>
</dbReference>
<dbReference type="GO" id="GO:0006508">
    <property type="term" value="P:proteolysis"/>
    <property type="evidence" value="ECO:0007669"/>
    <property type="project" value="InterPro"/>
</dbReference>
<dbReference type="GO" id="GO:0000270">
    <property type="term" value="P:peptidoglycan metabolic process"/>
    <property type="evidence" value="ECO:0007669"/>
    <property type="project" value="TreeGrafter"/>
</dbReference>
<dbReference type="NCBIfam" id="TIGR00666">
    <property type="entry name" value="PBP4"/>
    <property type="match status" value="1"/>
</dbReference>
<keyword evidence="3" id="KW-0732">Signal</keyword>
<keyword evidence="4" id="KW-0121">Carboxypeptidase</keyword>
<feature type="chain" id="PRO_5039028168" evidence="3">
    <location>
        <begin position="22"/>
        <end position="516"/>
    </location>
</feature>
<dbReference type="PANTHER" id="PTHR30023">
    <property type="entry name" value="D-ALANYL-D-ALANINE CARBOXYPEPTIDASE"/>
    <property type="match status" value="1"/>
</dbReference>
<dbReference type="Pfam" id="PF02113">
    <property type="entry name" value="Peptidase_S13"/>
    <property type="match status" value="1"/>
</dbReference>
<keyword evidence="2" id="KW-0378">Hydrolase</keyword>
<dbReference type="InterPro" id="IPR000667">
    <property type="entry name" value="Peptidase_S13"/>
</dbReference>
<accession>A0A3N1HJ97</accession>
<feature type="signal peptide" evidence="3">
    <location>
        <begin position="1"/>
        <end position="21"/>
    </location>
</feature>
<dbReference type="GO" id="GO:0004185">
    <property type="term" value="F:serine-type carboxypeptidase activity"/>
    <property type="evidence" value="ECO:0007669"/>
    <property type="project" value="InterPro"/>
</dbReference>
<keyword evidence="5" id="KW-1185">Reference proteome</keyword>